<comment type="caution">
    <text evidence="1">The sequence shown here is derived from an EMBL/GenBank/DDBJ whole genome shotgun (WGS) entry which is preliminary data.</text>
</comment>
<dbReference type="EMBL" id="VDEP01000511">
    <property type="protein sequence ID" value="KAA1065283.1"/>
    <property type="molecule type" value="Genomic_DNA"/>
</dbReference>
<evidence type="ECO:0000313" key="1">
    <source>
        <dbReference type="EMBL" id="KAA1065283.1"/>
    </source>
</evidence>
<accession>A0A5B0LMV4</accession>
<organism evidence="1 2">
    <name type="scientific">Puccinia graminis f. sp. tritici</name>
    <dbReference type="NCBI Taxonomy" id="56615"/>
    <lineage>
        <taxon>Eukaryota</taxon>
        <taxon>Fungi</taxon>
        <taxon>Dikarya</taxon>
        <taxon>Basidiomycota</taxon>
        <taxon>Pucciniomycotina</taxon>
        <taxon>Pucciniomycetes</taxon>
        <taxon>Pucciniales</taxon>
        <taxon>Pucciniaceae</taxon>
        <taxon>Puccinia</taxon>
    </lineage>
</organism>
<dbReference type="Proteomes" id="UP000325313">
    <property type="component" value="Unassembled WGS sequence"/>
</dbReference>
<name>A0A5B0LMV4_PUCGR</name>
<protein>
    <submittedName>
        <fullName evidence="1">Uncharacterized protein</fullName>
    </submittedName>
</protein>
<dbReference type="AlphaFoldDB" id="A0A5B0LMV4"/>
<reference evidence="1 2" key="1">
    <citation type="submission" date="2019-05" db="EMBL/GenBank/DDBJ databases">
        <title>Emergence of the Ug99 lineage of the wheat stem rust pathogen through somatic hybridization.</title>
        <authorList>
            <person name="Li F."/>
            <person name="Upadhyaya N.M."/>
            <person name="Sperschneider J."/>
            <person name="Matny O."/>
            <person name="Nguyen-Phuc H."/>
            <person name="Mago R."/>
            <person name="Raley C."/>
            <person name="Miller M.E."/>
            <person name="Silverstein K.A.T."/>
            <person name="Henningsen E."/>
            <person name="Hirsch C.D."/>
            <person name="Visser B."/>
            <person name="Pretorius Z.A."/>
            <person name="Steffenson B.J."/>
            <person name="Schwessinger B."/>
            <person name="Dodds P.N."/>
            <person name="Figueroa M."/>
        </authorList>
    </citation>
    <scope>NUCLEOTIDE SEQUENCE [LARGE SCALE GENOMIC DNA]</scope>
    <source>
        <strain evidence="1 2">Ug99</strain>
    </source>
</reference>
<proteinExistence type="predicted"/>
<gene>
    <name evidence="1" type="ORF">PGTUg99_018040</name>
</gene>
<sequence length="90" mass="10032">MANLSQSYVTSAHHVLSPAHLAAIWLPSTLADRSHLHGRPHWNWTSRKGDQYNQLSGPSKTTHHPHQAINTCITSVKRCDTDAIPMRCIA</sequence>
<evidence type="ECO:0000313" key="2">
    <source>
        <dbReference type="Proteomes" id="UP000325313"/>
    </source>
</evidence>